<dbReference type="InParanoid" id="A8NYP7"/>
<dbReference type="Proteomes" id="UP000001861">
    <property type="component" value="Unassembled WGS sequence"/>
</dbReference>
<evidence type="ECO:0000313" key="3">
    <source>
        <dbReference type="Proteomes" id="UP000001861"/>
    </source>
</evidence>
<evidence type="ECO:0000313" key="2">
    <source>
        <dbReference type="EMBL" id="EAU84402.1"/>
    </source>
</evidence>
<organism evidence="2 3">
    <name type="scientific">Coprinopsis cinerea (strain Okayama-7 / 130 / ATCC MYA-4618 / FGSC 9003)</name>
    <name type="common">Inky cap fungus</name>
    <name type="synonym">Hormographiella aspergillata</name>
    <dbReference type="NCBI Taxonomy" id="240176"/>
    <lineage>
        <taxon>Eukaryota</taxon>
        <taxon>Fungi</taxon>
        <taxon>Dikarya</taxon>
        <taxon>Basidiomycota</taxon>
        <taxon>Agaricomycotina</taxon>
        <taxon>Agaricomycetes</taxon>
        <taxon>Agaricomycetidae</taxon>
        <taxon>Agaricales</taxon>
        <taxon>Agaricineae</taxon>
        <taxon>Psathyrellaceae</taxon>
        <taxon>Coprinopsis</taxon>
    </lineage>
</organism>
<proteinExistence type="predicted"/>
<dbReference type="VEuPathDB" id="FungiDB:CC1G_01398"/>
<dbReference type="RefSeq" id="XP_001837486.1">
    <property type="nucleotide sequence ID" value="XM_001837434.1"/>
</dbReference>
<comment type="caution">
    <text evidence="2">The sequence shown here is derived from an EMBL/GenBank/DDBJ whole genome shotgun (WGS) entry which is preliminary data.</text>
</comment>
<accession>A8NYP7</accession>
<sequence>MGPYSTRTGEISDHDRDHWQKLEHGWSDRGYGHIKPAFAGSEQQPRGAKFSLHPYNIEQVPNFQVHPPTTTPVPHRTLEEKLRRRYPASNTSRRKQL</sequence>
<gene>
    <name evidence="2" type="ORF">CC1G_01398</name>
</gene>
<dbReference type="EMBL" id="AACS02000005">
    <property type="protein sequence ID" value="EAU84402.1"/>
    <property type="molecule type" value="Genomic_DNA"/>
</dbReference>
<protein>
    <submittedName>
        <fullName evidence="2">Uncharacterized protein</fullName>
    </submittedName>
</protein>
<dbReference type="GeneID" id="6014042"/>
<dbReference type="KEGG" id="cci:CC1G_01398"/>
<dbReference type="AlphaFoldDB" id="A8NYP7"/>
<feature type="compositionally biased region" description="Low complexity" evidence="1">
    <location>
        <begin position="65"/>
        <end position="75"/>
    </location>
</feature>
<name>A8NYP7_COPC7</name>
<evidence type="ECO:0000256" key="1">
    <source>
        <dbReference type="SAM" id="MobiDB-lite"/>
    </source>
</evidence>
<feature type="region of interest" description="Disordered" evidence="1">
    <location>
        <begin position="62"/>
        <end position="97"/>
    </location>
</feature>
<reference evidence="2 3" key="1">
    <citation type="journal article" date="2010" name="Proc. Natl. Acad. Sci. U.S.A.">
        <title>Insights into evolution of multicellular fungi from the assembled chromosomes of the mushroom Coprinopsis cinerea (Coprinus cinereus).</title>
        <authorList>
            <person name="Stajich J.E."/>
            <person name="Wilke S.K."/>
            <person name="Ahren D."/>
            <person name="Au C.H."/>
            <person name="Birren B.W."/>
            <person name="Borodovsky M."/>
            <person name="Burns C."/>
            <person name="Canback B."/>
            <person name="Casselton L.A."/>
            <person name="Cheng C.K."/>
            <person name="Deng J."/>
            <person name="Dietrich F.S."/>
            <person name="Fargo D.C."/>
            <person name="Farman M.L."/>
            <person name="Gathman A.C."/>
            <person name="Goldberg J."/>
            <person name="Guigo R."/>
            <person name="Hoegger P.J."/>
            <person name="Hooker J.B."/>
            <person name="Huggins A."/>
            <person name="James T.Y."/>
            <person name="Kamada T."/>
            <person name="Kilaru S."/>
            <person name="Kodira C."/>
            <person name="Kues U."/>
            <person name="Kupfer D."/>
            <person name="Kwan H.S."/>
            <person name="Lomsadze A."/>
            <person name="Li W."/>
            <person name="Lilly W.W."/>
            <person name="Ma L.J."/>
            <person name="Mackey A.J."/>
            <person name="Manning G."/>
            <person name="Martin F."/>
            <person name="Muraguchi H."/>
            <person name="Natvig D.O."/>
            <person name="Palmerini H."/>
            <person name="Ramesh M.A."/>
            <person name="Rehmeyer C.J."/>
            <person name="Roe B.A."/>
            <person name="Shenoy N."/>
            <person name="Stanke M."/>
            <person name="Ter-Hovhannisyan V."/>
            <person name="Tunlid A."/>
            <person name="Velagapudi R."/>
            <person name="Vision T.J."/>
            <person name="Zeng Q."/>
            <person name="Zolan M.E."/>
            <person name="Pukkila P.J."/>
        </authorList>
    </citation>
    <scope>NUCLEOTIDE SEQUENCE [LARGE SCALE GENOMIC DNA]</scope>
    <source>
        <strain evidence="3">Okayama-7 / 130 / ATCC MYA-4618 / FGSC 9003</strain>
    </source>
</reference>
<keyword evidence="3" id="KW-1185">Reference proteome</keyword>